<name>A0A1Q9EI50_SYMMI</name>
<evidence type="ECO:0000313" key="9">
    <source>
        <dbReference type="EMBL" id="OLQ07134.1"/>
    </source>
</evidence>
<feature type="transmembrane region" description="Helical" evidence="6">
    <location>
        <begin position="415"/>
        <end position="437"/>
    </location>
</feature>
<comment type="caution">
    <text evidence="9">The sequence shown here is derived from an EMBL/GenBank/DDBJ whole genome shotgun (WGS) entry which is preliminary data.</text>
</comment>
<dbReference type="SUPFAM" id="SSF88697">
    <property type="entry name" value="PUA domain-like"/>
    <property type="match status" value="1"/>
</dbReference>
<feature type="transmembrane region" description="Helical" evidence="6">
    <location>
        <begin position="673"/>
        <end position="693"/>
    </location>
</feature>
<keyword evidence="2 6" id="KW-0812">Transmembrane</keyword>
<dbReference type="InterPro" id="IPR002645">
    <property type="entry name" value="STAS_dom"/>
</dbReference>
<evidence type="ECO:0000256" key="4">
    <source>
        <dbReference type="ARBA" id="ARBA00023136"/>
    </source>
</evidence>
<evidence type="ECO:0000259" key="7">
    <source>
        <dbReference type="PROSITE" id="PS50801"/>
    </source>
</evidence>
<feature type="compositionally biased region" description="Low complexity" evidence="5">
    <location>
        <begin position="1677"/>
        <end position="1700"/>
    </location>
</feature>
<sequence>MGCAASLSAKYLPAPKPETGDSKASNAPVEPEADEASAAPQHQAGKKWTRTEMGELTVQQLVRWLEGLNMDLSPAIPPVRARQRLWEEIEKSKPTALEQVTDPLHLEHWPLSATLRWLEYFNALDESLAKKDKLISMLMEKGEDLSPPNFEASEEDNFLTEVSRHVGMVKQAASSIIANLSEQLAQADADERPKHRWFANGKALSDFRPEEFQATKELDIPLVQMKAGDRVDLTLNEAGGWAWVVLEDEVTSGWAGEQTSSRDFPILTAAVLMASAPLLSTPSTSRRRKPRSVFGYWPVWSECIPLNEETGKVDGVRVTANIIAGSIIGIRQTLTGIVSATLVFTGSSFPEVTHMFSFGICMMWYSTMVGSAFYAIFGRLQYNTSATQEVCAILYGAMAQSAAERLRRSGQPERIPATVLALIMAGTSLTGLCSVLLGKLGVGKVMLRFPSPVTSGFLGTIGFFLVRTALQISSGVQFQYFYPVSFIDFFSLRSMAPVSCLLCMVMLIRTGPGFITKMYGQNKAVMKLSGLGCQLFPLALFYVVILICGIPMEVLSETGWTFPAQAGSSFWGLWTTYSLGDADPNVLLSNVSSMFMLVIMSVLCTMTGVLGITGKFASGPDGDPSPMDVVDFDAELTTVGFGSLLTGLTHGVVTFHRLGSSIQLRMDGGTHRLAVLTSSAFVGIFFFTNVPLGHFIPKFFLGGLFMGSGVSFLESSFLSFRSLPPLSVLGYRLPSLQYWVTVACILVAAFSSPFEGIGAGLALSLVIFLYDSTQSSPVDSMSTGDRTMSRTRRPFWELEALGTEGHRILLLYLQGQLFFGSGQTLAASLVETIEGARRPLPPEFCILSFGKVSSIDASAAEQLKTAVKRVATLGCKVLFCRMNAQVFEALSVGCVVKSPDSDLRELLGLSDPSEDGSWQDSPSPSPVIPLNEMEANSPTGKGDLNCWAKMKPFRPLGQEDYDAFDDVTDALDYTGDQVLERYLYAKELDTFMQEYRAACSTGSRLGHAAFEAMNLLPSGFLNKLQAFCVVERSLTSGSHLPGSDALVLILQGAVAMVELPEAAARKDARTGQVLVKGFQGRRGTRLMRRYPPGSCVGIHEFLLTGCKRLTRSTTRLVVSSKFGYSTEVWCLSREAWKSMSEDLRQVLSDWCLRQLAEALASAVTEVASALQDFGQDSEEAEGMSLRCLKGEELEVILRHYSGWTLCRKPPAEAAGGPELTPKGPTEEGWMPDNCLSDHPRNMPTKQQHLILAGLQRLSAELSQVEASLYRIQTEGAEEEDSLQTLHAKVCELVEEYRNIAAILQANPHLLCQEESKAPVEEPKNANGLPAWVRVEGRCYYVSKSQKKLMSVTIKRVCDARQQILVTFDSDRNARKVVEFAAFEDMASCPLQPKEKSKRRKSRVKKPHDELAEDLRDVIQDLGPPGAISAAASSDSESDSYSSSDYTSSTASGSDRGVATGPEFHEGSGSSTSPCFGPEQAEAREAAEKAKEAEGPDVSGSGRASVRWLAIWEYPSAMADRHPLKVLQQLLEELMNFPPERHKVDKGNVAYATRITDAAALACAADCVPGSAQVIDDMMSGSTRTKLNARALIFVVDLILKRGMRQNPPPERNYAVMAKVMVPHLSKWLRVLLLTKRSPEQLEKTRKMISRWSDDGYLPMDGVLPLIELMDGGLPPVSEDSQQSQQSLDFSQSQPLPWSSPQRKEELRPGAGPSAPVPDTKQPQPAPAAPAAPAPEPPSKRVKRLSSSELPSREAEAQQAQELTPTRRLVLPSAQKDKKAAPGRRSLTTAEFIGCPTNHASAAQTAKPAPLATNGAKSEPSAEKPQLQPVAEAGKNEAPAAQDQAKDQELVRRKISISWRVRGDCRCLFRAVMRAFSLDPLNRKQRDHLGEPIDEAERVREREYADKLRKRVCEEFLLRQDEVTPLLENVTFEAYVQRMSEWQTWGDEICLKFLPDVVKRPLQVYSCNWEKQELFDAGLYIPSKKEYHGKECIVLLHNGKSHFDLVSTEWLLAHARERAAAAIQAAYRHYRETTEVVAKALVSHLHSPPPAPPSAERLQSAATLVRSIVRRYQAKEQLATLELEQAEMERQHQLQVAAAKTIQSVVRCFQLQQQLQDLVAMCRGSIAWQGACRRFSAQATLLSAWDEHQKRRSAAAVRLQAAQRSFRAQRELARRKAMRDGLLLLGPKEISCVRLFQRSGRRYLACLVVLEAERHRNACARRIQALWRGHRCREAVRETLDAWRKRRNLIDFSLSLGGRAQRFMLSCHVAPTLSCLSDDERQLILSFVLGDLTCYPRVAAIDSRFFLACTSLGSWRESVIEIPRKWALKQECLDQLLKLSSSWQLAQKVVLPPFPQRHRLQDQLAKDCPSLVLAPSGEGPYMLFVMGCNLVIGARMSLHFFEPRYRWMCRRLFAGEPPYMFGFVTHGRAKEGSRGVLCQATDWINNSNGTYDVQIRAEATFILTEVWHQDLPHSSPLALGFVDITSGGAPQRGSSPRVLSSRSSGRRCFPLPSLRRLLSGLWTCCPRRT</sequence>
<feature type="region of interest" description="Disordered" evidence="5">
    <location>
        <begin position="1"/>
        <end position="51"/>
    </location>
</feature>
<feature type="region of interest" description="Disordered" evidence="5">
    <location>
        <begin position="907"/>
        <end position="926"/>
    </location>
</feature>
<feature type="compositionally biased region" description="Pro residues" evidence="5">
    <location>
        <begin position="1723"/>
        <end position="1736"/>
    </location>
</feature>
<keyword evidence="10" id="KW-1185">Reference proteome</keyword>
<dbReference type="Gene3D" id="3.30.750.24">
    <property type="entry name" value="STAS domain"/>
    <property type="match status" value="1"/>
</dbReference>
<keyword evidence="3 6" id="KW-1133">Transmembrane helix</keyword>
<dbReference type="CDD" id="cd23767">
    <property type="entry name" value="IQCD"/>
    <property type="match status" value="1"/>
</dbReference>
<feature type="region of interest" description="Disordered" evidence="5">
    <location>
        <begin position="1798"/>
        <end position="1846"/>
    </location>
</feature>
<feature type="transmembrane region" description="Helical" evidence="6">
    <location>
        <begin position="449"/>
        <end position="470"/>
    </location>
</feature>
<evidence type="ECO:0000259" key="8">
    <source>
        <dbReference type="PROSITE" id="PS50802"/>
    </source>
</evidence>
<dbReference type="Pfam" id="PF00916">
    <property type="entry name" value="Sulfate_transp"/>
    <property type="match status" value="1"/>
</dbReference>
<protein>
    <submittedName>
        <fullName evidence="9">Uncharacterized protein C24H6.11c</fullName>
    </submittedName>
</protein>
<dbReference type="PANTHER" id="PTHR43310:SF2">
    <property type="entry name" value="SLC26A_SULP TRANSPORTER DOMAIN-CONTAINING PROTEIN"/>
    <property type="match status" value="1"/>
</dbReference>
<proteinExistence type="predicted"/>
<dbReference type="InterPro" id="IPR011547">
    <property type="entry name" value="SLC26A/SulP_dom"/>
</dbReference>
<feature type="compositionally biased region" description="Basic residues" evidence="5">
    <location>
        <begin position="1395"/>
        <end position="1405"/>
    </location>
</feature>
<dbReference type="Gene3D" id="3.90.70.80">
    <property type="match status" value="1"/>
</dbReference>
<evidence type="ECO:0000313" key="10">
    <source>
        <dbReference type="Proteomes" id="UP000186817"/>
    </source>
</evidence>
<reference evidence="9 10" key="1">
    <citation type="submission" date="2016-02" db="EMBL/GenBank/DDBJ databases">
        <title>Genome analysis of coral dinoflagellate symbionts highlights evolutionary adaptations to a symbiotic lifestyle.</title>
        <authorList>
            <person name="Aranda M."/>
            <person name="Li Y."/>
            <person name="Liew Y.J."/>
            <person name="Baumgarten S."/>
            <person name="Simakov O."/>
            <person name="Wilson M."/>
            <person name="Piel J."/>
            <person name="Ashoor H."/>
            <person name="Bougouffa S."/>
            <person name="Bajic V.B."/>
            <person name="Ryu T."/>
            <person name="Ravasi T."/>
            <person name="Bayer T."/>
            <person name="Micklem G."/>
            <person name="Kim H."/>
            <person name="Bhak J."/>
            <person name="Lajeunesse T.C."/>
            <person name="Voolstra C.R."/>
        </authorList>
    </citation>
    <scope>NUCLEOTIDE SEQUENCE [LARGE SCALE GENOMIC DNA]</scope>
    <source>
        <strain evidence="9 10">CCMP2467</strain>
    </source>
</reference>
<evidence type="ECO:0000256" key="3">
    <source>
        <dbReference type="ARBA" id="ARBA00022989"/>
    </source>
</evidence>
<dbReference type="InterPro" id="IPR036513">
    <property type="entry name" value="STAS_dom_sf"/>
</dbReference>
<dbReference type="Proteomes" id="UP000186817">
    <property type="component" value="Unassembled WGS sequence"/>
</dbReference>
<dbReference type="EMBL" id="LSRX01000146">
    <property type="protein sequence ID" value="OLQ07134.1"/>
    <property type="molecule type" value="Genomic_DNA"/>
</dbReference>
<feature type="compositionally biased region" description="Low complexity" evidence="5">
    <location>
        <begin position="1428"/>
        <end position="1454"/>
    </location>
</feature>
<feature type="region of interest" description="Disordered" evidence="5">
    <location>
        <begin position="1670"/>
        <end position="1784"/>
    </location>
</feature>
<dbReference type="GO" id="GO:0016020">
    <property type="term" value="C:membrane"/>
    <property type="evidence" value="ECO:0007669"/>
    <property type="project" value="UniProtKB-SubCell"/>
</dbReference>
<dbReference type="InterPro" id="IPR015947">
    <property type="entry name" value="PUA-like_sf"/>
</dbReference>
<dbReference type="InterPro" id="IPR052706">
    <property type="entry name" value="Membrane-Transporter-like"/>
</dbReference>
<evidence type="ECO:0000256" key="6">
    <source>
        <dbReference type="SAM" id="Phobius"/>
    </source>
</evidence>
<evidence type="ECO:0000256" key="1">
    <source>
        <dbReference type="ARBA" id="ARBA00004141"/>
    </source>
</evidence>
<feature type="region of interest" description="Disordered" evidence="5">
    <location>
        <begin position="1390"/>
        <end position="1500"/>
    </location>
</feature>
<comment type="subcellular location">
    <subcellularLocation>
        <location evidence="1">Membrane</location>
        <topology evidence="1">Multi-pass membrane protein</topology>
    </subcellularLocation>
</comment>
<feature type="domain" description="STAS" evidence="7">
    <location>
        <begin position="808"/>
        <end position="890"/>
    </location>
</feature>
<dbReference type="PROSITE" id="PS50801">
    <property type="entry name" value="STAS"/>
    <property type="match status" value="1"/>
</dbReference>
<dbReference type="SUPFAM" id="SSF52091">
    <property type="entry name" value="SpoIIaa-like"/>
    <property type="match status" value="1"/>
</dbReference>
<evidence type="ECO:0000256" key="2">
    <source>
        <dbReference type="ARBA" id="ARBA00022692"/>
    </source>
</evidence>
<organism evidence="9 10">
    <name type="scientific">Symbiodinium microadriaticum</name>
    <name type="common">Dinoflagellate</name>
    <name type="synonym">Zooxanthella microadriatica</name>
    <dbReference type="NCBI Taxonomy" id="2951"/>
    <lineage>
        <taxon>Eukaryota</taxon>
        <taxon>Sar</taxon>
        <taxon>Alveolata</taxon>
        <taxon>Dinophyceae</taxon>
        <taxon>Suessiales</taxon>
        <taxon>Symbiodiniaceae</taxon>
        <taxon>Symbiodinium</taxon>
    </lineage>
</organism>
<feature type="domain" description="OTU" evidence="8">
    <location>
        <begin position="1855"/>
        <end position="2008"/>
    </location>
</feature>
<dbReference type="InterPro" id="IPR000048">
    <property type="entry name" value="IQ_motif_EF-hand-BS"/>
</dbReference>
<feature type="compositionally biased region" description="Basic and acidic residues" evidence="5">
    <location>
        <begin position="1406"/>
        <end position="1418"/>
    </location>
</feature>
<dbReference type="Pfam" id="PF01740">
    <property type="entry name" value="STAS"/>
    <property type="match status" value="1"/>
</dbReference>
<dbReference type="PROSITE" id="PS50802">
    <property type="entry name" value="OTU"/>
    <property type="match status" value="1"/>
</dbReference>
<dbReference type="InterPro" id="IPR038765">
    <property type="entry name" value="Papain-like_cys_pep_sf"/>
</dbReference>
<feature type="transmembrane region" description="Helical" evidence="6">
    <location>
        <begin position="356"/>
        <end position="377"/>
    </location>
</feature>
<dbReference type="SUPFAM" id="SSF54001">
    <property type="entry name" value="Cysteine proteinases"/>
    <property type="match status" value="1"/>
</dbReference>
<dbReference type="CDD" id="cd07042">
    <property type="entry name" value="STAS_SulP_like_sulfate_transporter"/>
    <property type="match status" value="1"/>
</dbReference>
<feature type="transmembrane region" description="Helical" evidence="6">
    <location>
        <begin position="528"/>
        <end position="552"/>
    </location>
</feature>
<feature type="transmembrane region" description="Helical" evidence="6">
    <location>
        <begin position="594"/>
        <end position="612"/>
    </location>
</feature>
<dbReference type="PANTHER" id="PTHR43310">
    <property type="entry name" value="SULFATE TRANSPORTER YBAR-RELATED"/>
    <property type="match status" value="1"/>
</dbReference>
<accession>A0A1Q9EI50</accession>
<dbReference type="SMART" id="SM00015">
    <property type="entry name" value="IQ"/>
    <property type="match status" value="4"/>
</dbReference>
<keyword evidence="4 6" id="KW-0472">Membrane</keyword>
<dbReference type="PROSITE" id="PS50096">
    <property type="entry name" value="IQ"/>
    <property type="match status" value="2"/>
</dbReference>
<feature type="transmembrane region" description="Helical" evidence="6">
    <location>
        <begin position="490"/>
        <end position="508"/>
    </location>
</feature>
<dbReference type="Pfam" id="PF02338">
    <property type="entry name" value="OTU"/>
    <property type="match status" value="1"/>
</dbReference>
<dbReference type="InterPro" id="IPR003323">
    <property type="entry name" value="OTU_dom"/>
</dbReference>
<dbReference type="Gene3D" id="2.30.130.40">
    <property type="entry name" value="LON domain-like"/>
    <property type="match status" value="1"/>
</dbReference>
<gene>
    <name evidence="9" type="ORF">AK812_SmicGene9505</name>
</gene>
<dbReference type="InterPro" id="IPR046336">
    <property type="entry name" value="Lon_prtase_N_sf"/>
</dbReference>
<feature type="compositionally biased region" description="Basic and acidic residues" evidence="5">
    <location>
        <begin position="1480"/>
        <end position="1493"/>
    </location>
</feature>
<dbReference type="OrthoDB" id="409725at2759"/>
<dbReference type="CDD" id="cd22746">
    <property type="entry name" value="OTU_plant_OTU3_4-like"/>
    <property type="match status" value="1"/>
</dbReference>
<evidence type="ECO:0000256" key="5">
    <source>
        <dbReference type="SAM" id="MobiDB-lite"/>
    </source>
</evidence>